<comment type="caution">
    <text evidence="6">The sequence shown here is derived from an EMBL/GenBank/DDBJ whole genome shotgun (WGS) entry which is preliminary data.</text>
</comment>
<dbReference type="SUPFAM" id="SSF57889">
    <property type="entry name" value="Cysteine-rich domain"/>
    <property type="match status" value="1"/>
</dbReference>
<dbReference type="InterPro" id="IPR044926">
    <property type="entry name" value="RGS_subdomain_2"/>
</dbReference>
<sequence length="419" mass="47121">MSELSFAKRSRGGGECWEVDSPRMMTPPGTPPPPYIGSSSPPDDTYSHIPDEDAPPQPPLPQTTTVLDLTDNTEHSPVKGVNSSNLHVHTVGQVQQPIISMEDEDMSDQEMSQIEDHGPFKSLSKLWNHQAHLAVFLNYVISNSDPSSLLFYLVTDLYKEGSAKEMKKWAYEIHSSFLVPGAPLRLNNVDENVAREIDDVLLKESDKEEILRKIFWKARQKAKEELNEQLADFQAKRTAGLGTLFGPKDVELDESIDDKHKEMKIIESILIPKMEPYLEDIEKGIVDDRRFTTGAALGTVMGKVFGLRGAHFNALLERCPTYVSKDKSLKAKLIGKTRKLIIWGIGPQGYQCTNCGLNIHRHCVNVLEENCPGPMVKKERGNDRISKLMERIRPENTRRKPSQLNLAQGKLLLFINALD</sequence>
<dbReference type="PANTHER" id="PTHR45872:SF2">
    <property type="entry name" value="RHO GUANINE NUCLEOTIDE EXCHANGE FACTOR 2, ISOFORM D"/>
    <property type="match status" value="1"/>
</dbReference>
<evidence type="ECO:0000313" key="7">
    <source>
        <dbReference type="Proteomes" id="UP001461498"/>
    </source>
</evidence>
<evidence type="ECO:0000256" key="3">
    <source>
        <dbReference type="SAM" id="MobiDB-lite"/>
    </source>
</evidence>
<organism evidence="6 7">
    <name type="scientific">Rhynocoris fuscipes</name>
    <dbReference type="NCBI Taxonomy" id="488301"/>
    <lineage>
        <taxon>Eukaryota</taxon>
        <taxon>Metazoa</taxon>
        <taxon>Ecdysozoa</taxon>
        <taxon>Arthropoda</taxon>
        <taxon>Hexapoda</taxon>
        <taxon>Insecta</taxon>
        <taxon>Pterygota</taxon>
        <taxon>Neoptera</taxon>
        <taxon>Paraneoptera</taxon>
        <taxon>Hemiptera</taxon>
        <taxon>Heteroptera</taxon>
        <taxon>Panheteroptera</taxon>
        <taxon>Cimicomorpha</taxon>
        <taxon>Reduviidae</taxon>
        <taxon>Harpactorinae</taxon>
        <taxon>Harpactorini</taxon>
        <taxon>Rhynocoris</taxon>
    </lineage>
</organism>
<evidence type="ECO:0000259" key="5">
    <source>
        <dbReference type="PROSITE" id="PS50132"/>
    </source>
</evidence>
<evidence type="ECO:0000259" key="4">
    <source>
        <dbReference type="PROSITE" id="PS50081"/>
    </source>
</evidence>
<dbReference type="GO" id="GO:0005085">
    <property type="term" value="F:guanyl-nucleotide exchange factor activity"/>
    <property type="evidence" value="ECO:0007669"/>
    <property type="project" value="InterPro"/>
</dbReference>
<feature type="domain" description="RGS" evidence="5">
    <location>
        <begin position="122"/>
        <end position="227"/>
    </location>
</feature>
<dbReference type="InterPro" id="IPR015212">
    <property type="entry name" value="RGS-like_dom"/>
</dbReference>
<dbReference type="PANTHER" id="PTHR45872">
    <property type="entry name" value="RHO GUANINE NUCLEOTIDE EXCHANGE FACTOR 2, ISOFORM D"/>
    <property type="match status" value="1"/>
</dbReference>
<dbReference type="InterPro" id="IPR046349">
    <property type="entry name" value="C1-like_sf"/>
</dbReference>
<dbReference type="Pfam" id="PF00130">
    <property type="entry name" value="C1_1"/>
    <property type="match status" value="1"/>
</dbReference>
<dbReference type="Proteomes" id="UP001461498">
    <property type="component" value="Unassembled WGS sequence"/>
</dbReference>
<evidence type="ECO:0000256" key="1">
    <source>
        <dbReference type="ARBA" id="ARBA00022723"/>
    </source>
</evidence>
<evidence type="ECO:0000313" key="6">
    <source>
        <dbReference type="EMBL" id="KAK9511027.1"/>
    </source>
</evidence>
<dbReference type="GO" id="GO:0007186">
    <property type="term" value="P:G protein-coupled receptor signaling pathway"/>
    <property type="evidence" value="ECO:0007669"/>
    <property type="project" value="TreeGrafter"/>
</dbReference>
<dbReference type="Pfam" id="PF09128">
    <property type="entry name" value="RGS-like"/>
    <property type="match status" value="1"/>
</dbReference>
<keyword evidence="2" id="KW-0862">Zinc</keyword>
<dbReference type="AlphaFoldDB" id="A0AAW1DKB9"/>
<keyword evidence="1" id="KW-0479">Metal-binding</keyword>
<dbReference type="Gene3D" id="3.30.60.20">
    <property type="match status" value="1"/>
</dbReference>
<gene>
    <name evidence="6" type="ORF">O3M35_005677</name>
</gene>
<protein>
    <recommendedName>
        <fullName evidence="8">Rho guanine nucleotide exchange factor 11</fullName>
    </recommendedName>
</protein>
<dbReference type="CDD" id="cd08756">
    <property type="entry name" value="RGS_GEF_like"/>
    <property type="match status" value="1"/>
</dbReference>
<dbReference type="SUPFAM" id="SSF48097">
    <property type="entry name" value="Regulator of G-protein signaling, RGS"/>
    <property type="match status" value="1"/>
</dbReference>
<dbReference type="InterPro" id="IPR016137">
    <property type="entry name" value="RGS"/>
</dbReference>
<feature type="region of interest" description="Disordered" evidence="3">
    <location>
        <begin position="1"/>
        <end position="65"/>
    </location>
</feature>
<feature type="domain" description="Phorbol-ester/DAG-type" evidence="4">
    <location>
        <begin position="341"/>
        <end position="371"/>
    </location>
</feature>
<dbReference type="EMBL" id="JAPXFL010000002">
    <property type="protein sequence ID" value="KAK9511027.1"/>
    <property type="molecule type" value="Genomic_DNA"/>
</dbReference>
<dbReference type="Gene3D" id="1.10.167.10">
    <property type="entry name" value="Regulator of G-protein Signalling 4, domain 2"/>
    <property type="match status" value="1"/>
</dbReference>
<dbReference type="InterPro" id="IPR036305">
    <property type="entry name" value="RGS_sf"/>
</dbReference>
<evidence type="ECO:0000256" key="2">
    <source>
        <dbReference type="ARBA" id="ARBA00022833"/>
    </source>
</evidence>
<dbReference type="GO" id="GO:0001664">
    <property type="term" value="F:G protein-coupled receptor binding"/>
    <property type="evidence" value="ECO:0007669"/>
    <property type="project" value="TreeGrafter"/>
</dbReference>
<dbReference type="InterPro" id="IPR002219">
    <property type="entry name" value="PKC_DAG/PE"/>
</dbReference>
<reference evidence="6 7" key="1">
    <citation type="submission" date="2022-12" db="EMBL/GenBank/DDBJ databases">
        <title>Chromosome-level genome assembly of true bugs.</title>
        <authorList>
            <person name="Ma L."/>
            <person name="Li H."/>
        </authorList>
    </citation>
    <scope>NUCLEOTIDE SEQUENCE [LARGE SCALE GENOMIC DNA]</scope>
    <source>
        <strain evidence="6">Lab_2022b</strain>
    </source>
</reference>
<name>A0AAW1DKB9_9HEMI</name>
<dbReference type="GO" id="GO:0005737">
    <property type="term" value="C:cytoplasm"/>
    <property type="evidence" value="ECO:0007669"/>
    <property type="project" value="InterPro"/>
</dbReference>
<evidence type="ECO:0008006" key="8">
    <source>
        <dbReference type="Google" id="ProtNLM"/>
    </source>
</evidence>
<keyword evidence="7" id="KW-1185">Reference proteome</keyword>
<dbReference type="PROSITE" id="PS50132">
    <property type="entry name" value="RGS"/>
    <property type="match status" value="1"/>
</dbReference>
<dbReference type="PROSITE" id="PS50081">
    <property type="entry name" value="ZF_DAG_PE_2"/>
    <property type="match status" value="1"/>
</dbReference>
<accession>A0AAW1DKB9</accession>
<dbReference type="GO" id="GO:0046872">
    <property type="term" value="F:metal ion binding"/>
    <property type="evidence" value="ECO:0007669"/>
    <property type="project" value="UniProtKB-KW"/>
</dbReference>
<proteinExistence type="predicted"/>